<keyword evidence="3" id="KW-1185">Reference proteome</keyword>
<dbReference type="RefSeq" id="WP_344913748.1">
    <property type="nucleotide sequence ID" value="NZ_BAAAYO010000013.1"/>
</dbReference>
<evidence type="ECO:0000259" key="1">
    <source>
        <dbReference type="Pfam" id="PF24698"/>
    </source>
</evidence>
<dbReference type="Pfam" id="PF24698">
    <property type="entry name" value="DUF7662"/>
    <property type="match status" value="1"/>
</dbReference>
<evidence type="ECO:0000313" key="2">
    <source>
        <dbReference type="EMBL" id="MFB9754331.1"/>
    </source>
</evidence>
<reference evidence="2 3" key="1">
    <citation type="submission" date="2024-09" db="EMBL/GenBank/DDBJ databases">
        <authorList>
            <person name="Sun Q."/>
            <person name="Mori K."/>
        </authorList>
    </citation>
    <scope>NUCLEOTIDE SEQUENCE [LARGE SCALE GENOMIC DNA]</scope>
    <source>
        <strain evidence="2 3">JCM 12520</strain>
    </source>
</reference>
<proteinExistence type="predicted"/>
<dbReference type="EMBL" id="JBHMAG010000014">
    <property type="protein sequence ID" value="MFB9754331.1"/>
    <property type="molecule type" value="Genomic_DNA"/>
</dbReference>
<dbReference type="Proteomes" id="UP001589619">
    <property type="component" value="Unassembled WGS sequence"/>
</dbReference>
<accession>A0ABV5W1N2</accession>
<feature type="domain" description="DUF7662" evidence="1">
    <location>
        <begin position="4"/>
        <end position="80"/>
    </location>
</feature>
<gene>
    <name evidence="2" type="ORF">ACFFNY_22400</name>
</gene>
<evidence type="ECO:0000313" key="3">
    <source>
        <dbReference type="Proteomes" id="UP001589619"/>
    </source>
</evidence>
<name>A0ABV5W1N2_9BACL</name>
<sequence length="81" mass="9507">MSKYTRLAQYLNEQRRPQVTLAFEQIEQILGFPLPAVAKTERQWWSNTISDCDSQAIAWLKVFRRVSHVKPGERVTFVRAN</sequence>
<organism evidence="2 3">
    <name type="scientific">Paenibacillus hodogayensis</name>
    <dbReference type="NCBI Taxonomy" id="279208"/>
    <lineage>
        <taxon>Bacteria</taxon>
        <taxon>Bacillati</taxon>
        <taxon>Bacillota</taxon>
        <taxon>Bacilli</taxon>
        <taxon>Bacillales</taxon>
        <taxon>Paenibacillaceae</taxon>
        <taxon>Paenibacillus</taxon>
    </lineage>
</organism>
<dbReference type="InterPro" id="IPR056079">
    <property type="entry name" value="DUF7662"/>
</dbReference>
<comment type="caution">
    <text evidence="2">The sequence shown here is derived from an EMBL/GenBank/DDBJ whole genome shotgun (WGS) entry which is preliminary data.</text>
</comment>
<protein>
    <recommendedName>
        <fullName evidence="1">DUF7662 domain-containing protein</fullName>
    </recommendedName>
</protein>